<proteinExistence type="predicted"/>
<dbReference type="AlphaFoldDB" id="A0A1C7D5H6"/>
<dbReference type="PATRIC" id="fig|645517.4.peg.227"/>
<name>A0A1C7D5H6_9SPHN</name>
<feature type="transmembrane region" description="Helical" evidence="1">
    <location>
        <begin position="63"/>
        <end position="81"/>
    </location>
</feature>
<dbReference type="Proteomes" id="UP000092698">
    <property type="component" value="Chromosome"/>
</dbReference>
<dbReference type="RefSeq" id="WP_237164839.1">
    <property type="nucleotide sequence ID" value="NZ_CP016545.1"/>
</dbReference>
<dbReference type="EMBL" id="CP016545">
    <property type="protein sequence ID" value="ANU06553.1"/>
    <property type="molecule type" value="Genomic_DNA"/>
</dbReference>
<gene>
    <name evidence="2" type="ORF">A6F65_00226</name>
</gene>
<feature type="transmembrane region" description="Helical" evidence="1">
    <location>
        <begin position="38"/>
        <end position="57"/>
    </location>
</feature>
<feature type="transmembrane region" description="Helical" evidence="1">
    <location>
        <begin position="110"/>
        <end position="130"/>
    </location>
</feature>
<keyword evidence="1" id="KW-0472">Membrane</keyword>
<dbReference type="KEGG" id="anh:A6F65_00226"/>
<dbReference type="STRING" id="645517.A6F65_00226"/>
<evidence type="ECO:0000256" key="1">
    <source>
        <dbReference type="SAM" id="Phobius"/>
    </source>
</evidence>
<evidence type="ECO:0000313" key="2">
    <source>
        <dbReference type="EMBL" id="ANU06553.1"/>
    </source>
</evidence>
<sequence length="131" mass="14144">MANTLWHAKQTGQVAQGFDGAEGSDRTKPLTKRMSDHIAFALLVYTGLNIFVTMEAIKGTNGSILPYFGLVVLVAAIIPACRKLESRWERLTTTGAEDAQLTGLFRRDVLALWACAIGLPFALTGLHGLLA</sequence>
<reference evidence="2 3" key="1">
    <citation type="submission" date="2016-07" db="EMBL/GenBank/DDBJ databases">
        <title>Complete genome sequence of Altererythrobacter namhicola JCM 16345T, containing esterase-encoding genes.</title>
        <authorList>
            <person name="Cheng H."/>
            <person name="Wu Y.-H."/>
            <person name="Jian S.-L."/>
            <person name="Huo Y.-Y."/>
            <person name="Wang C.-S."/>
            <person name="Xu X.-W."/>
        </authorList>
    </citation>
    <scope>NUCLEOTIDE SEQUENCE [LARGE SCALE GENOMIC DNA]</scope>
    <source>
        <strain evidence="2 3">JCM 16345</strain>
    </source>
</reference>
<accession>A0A1C7D5H6</accession>
<keyword evidence="1" id="KW-1133">Transmembrane helix</keyword>
<keyword evidence="1" id="KW-0812">Transmembrane</keyword>
<protein>
    <submittedName>
        <fullName evidence="2">Uncharacterized protein</fullName>
    </submittedName>
</protein>
<keyword evidence="3" id="KW-1185">Reference proteome</keyword>
<evidence type="ECO:0000313" key="3">
    <source>
        <dbReference type="Proteomes" id="UP000092698"/>
    </source>
</evidence>
<organism evidence="2 3">
    <name type="scientific">Paraurantiacibacter namhicola</name>
    <dbReference type="NCBI Taxonomy" id="645517"/>
    <lineage>
        <taxon>Bacteria</taxon>
        <taxon>Pseudomonadati</taxon>
        <taxon>Pseudomonadota</taxon>
        <taxon>Alphaproteobacteria</taxon>
        <taxon>Sphingomonadales</taxon>
        <taxon>Erythrobacteraceae</taxon>
        <taxon>Paraurantiacibacter</taxon>
    </lineage>
</organism>